<accession>A0AAC9I3H8</accession>
<feature type="domain" description="O-methyltransferase C-terminal" evidence="5">
    <location>
        <begin position="119"/>
        <end position="329"/>
    </location>
</feature>
<gene>
    <name evidence="7" type="ORF">EM308_08930</name>
</gene>
<keyword evidence="1 7" id="KW-0489">Methyltransferase</keyword>
<dbReference type="InterPro" id="IPR016461">
    <property type="entry name" value="COMT-like"/>
</dbReference>
<dbReference type="Gene3D" id="1.10.10.10">
    <property type="entry name" value="Winged helix-like DNA-binding domain superfamily/Winged helix DNA-binding domain"/>
    <property type="match status" value="1"/>
</dbReference>
<keyword evidence="2" id="KW-0808">Transferase</keyword>
<dbReference type="InterPro" id="IPR036388">
    <property type="entry name" value="WH-like_DNA-bd_sf"/>
</dbReference>
<sequence>MENQDNQPSPASIMQIGSGFWASKVLLAAIKFQLFSKLDEKGSMAAQEIKATLNLKCTDIHMYDFLDVLTGLGFLSRKGLLESAIYSNSIHSDAFLVKSKASYIGGMLEMLNNRLYHHWGNLEDGLLTGLPQNEIKSGNDNLFEELYKSPERLLEFIDAMGSIQMGNFNAFAQQFDFSKYKTLTDVGGCGAALSSMVAQYQPHMKCTSFDLPVVEPIAKEKIAKTSFGDRVVTASGDFFADPFPKADVVVMGNILHDWDENKKILLLQKAYDALPEGGAFVAIENVIDDERSKNVFGMMMSLNMLIETGTGFDYTFSSFNKWTKNVGFKSTSIVPLTGPTSAAIAYK</sequence>
<proteinExistence type="predicted"/>
<dbReference type="InterPro" id="IPR001077">
    <property type="entry name" value="COMT_C"/>
</dbReference>
<evidence type="ECO:0000259" key="5">
    <source>
        <dbReference type="Pfam" id="PF00891"/>
    </source>
</evidence>
<evidence type="ECO:0000256" key="1">
    <source>
        <dbReference type="ARBA" id="ARBA00022603"/>
    </source>
</evidence>
<evidence type="ECO:0000256" key="2">
    <source>
        <dbReference type="ARBA" id="ARBA00022679"/>
    </source>
</evidence>
<dbReference type="PANTHER" id="PTHR11746">
    <property type="entry name" value="O-METHYLTRANSFERASE"/>
    <property type="match status" value="1"/>
</dbReference>
<dbReference type="InterPro" id="IPR029063">
    <property type="entry name" value="SAM-dependent_MTases_sf"/>
</dbReference>
<dbReference type="Pfam" id="PF00891">
    <property type="entry name" value="Methyltransf_2"/>
    <property type="match status" value="1"/>
</dbReference>
<dbReference type="RefSeq" id="WP_035639004.1">
    <property type="nucleotide sequence ID" value="NZ_CP017479.1"/>
</dbReference>
<evidence type="ECO:0000313" key="8">
    <source>
        <dbReference type="Proteomes" id="UP000175968"/>
    </source>
</evidence>
<dbReference type="InterPro" id="IPR012967">
    <property type="entry name" value="COMT_dimerisation"/>
</dbReference>
<dbReference type="GO" id="GO:0046983">
    <property type="term" value="F:protein dimerization activity"/>
    <property type="evidence" value="ECO:0007669"/>
    <property type="project" value="InterPro"/>
</dbReference>
<reference evidence="7 8" key="1">
    <citation type="submission" date="2016-10" db="EMBL/GenBank/DDBJ databases">
        <title>Flavobacterium gilvum sp. nov., isolated from stream water.</title>
        <authorList>
            <person name="Shin S.-K."/>
            <person name="Cho Y.-J."/>
            <person name="Yi H."/>
        </authorList>
    </citation>
    <scope>NUCLEOTIDE SEQUENCE [LARGE SCALE GENOMIC DNA]</scope>
    <source>
        <strain evidence="7 8">EM1308</strain>
    </source>
</reference>
<evidence type="ECO:0000256" key="4">
    <source>
        <dbReference type="PIRSR" id="PIRSR005739-1"/>
    </source>
</evidence>
<dbReference type="GO" id="GO:0008171">
    <property type="term" value="F:O-methyltransferase activity"/>
    <property type="evidence" value="ECO:0007669"/>
    <property type="project" value="InterPro"/>
</dbReference>
<dbReference type="Proteomes" id="UP000175968">
    <property type="component" value="Chromosome"/>
</dbReference>
<dbReference type="PROSITE" id="PS51683">
    <property type="entry name" value="SAM_OMT_II"/>
    <property type="match status" value="1"/>
</dbReference>
<dbReference type="GO" id="GO:0032259">
    <property type="term" value="P:methylation"/>
    <property type="evidence" value="ECO:0007669"/>
    <property type="project" value="UniProtKB-KW"/>
</dbReference>
<evidence type="ECO:0000256" key="3">
    <source>
        <dbReference type="ARBA" id="ARBA00022691"/>
    </source>
</evidence>
<dbReference type="EMBL" id="CP017479">
    <property type="protein sequence ID" value="AOW09616.1"/>
    <property type="molecule type" value="Genomic_DNA"/>
</dbReference>
<evidence type="ECO:0000259" key="6">
    <source>
        <dbReference type="Pfam" id="PF08100"/>
    </source>
</evidence>
<protein>
    <submittedName>
        <fullName evidence="7">Methyltransferase</fullName>
    </submittedName>
</protein>
<organism evidence="7 8">
    <name type="scientific">Flavobacterium gilvum</name>
    <dbReference type="NCBI Taxonomy" id="1492737"/>
    <lineage>
        <taxon>Bacteria</taxon>
        <taxon>Pseudomonadati</taxon>
        <taxon>Bacteroidota</taxon>
        <taxon>Flavobacteriia</taxon>
        <taxon>Flavobacteriales</taxon>
        <taxon>Flavobacteriaceae</taxon>
        <taxon>Flavobacterium</taxon>
    </lineage>
</organism>
<keyword evidence="8" id="KW-1185">Reference proteome</keyword>
<feature type="domain" description="O-methyltransferase dimerisation" evidence="6">
    <location>
        <begin position="15"/>
        <end position="97"/>
    </location>
</feature>
<evidence type="ECO:0000313" key="7">
    <source>
        <dbReference type="EMBL" id="AOW09616.1"/>
    </source>
</evidence>
<feature type="active site" description="Proton acceptor" evidence="4">
    <location>
        <position position="256"/>
    </location>
</feature>
<dbReference type="Pfam" id="PF08100">
    <property type="entry name" value="Dimerisation"/>
    <property type="match status" value="1"/>
</dbReference>
<dbReference type="KEGG" id="fgl:EM308_08930"/>
<keyword evidence="3" id="KW-0949">S-adenosyl-L-methionine</keyword>
<dbReference type="Gene3D" id="3.40.50.150">
    <property type="entry name" value="Vaccinia Virus protein VP39"/>
    <property type="match status" value="1"/>
</dbReference>
<name>A0AAC9I3H8_9FLAO</name>
<dbReference type="PIRSF" id="PIRSF005739">
    <property type="entry name" value="O-mtase"/>
    <property type="match status" value="1"/>
</dbReference>
<dbReference type="AlphaFoldDB" id="A0AAC9I3H8"/>
<dbReference type="SUPFAM" id="SSF53335">
    <property type="entry name" value="S-adenosyl-L-methionine-dependent methyltransferases"/>
    <property type="match status" value="1"/>
</dbReference>